<evidence type="ECO:0000256" key="16">
    <source>
        <dbReference type="ARBA" id="ARBA00047424"/>
    </source>
</evidence>
<evidence type="ECO:0000256" key="9">
    <source>
        <dbReference type="ARBA" id="ARBA00022840"/>
    </source>
</evidence>
<dbReference type="InterPro" id="IPR023214">
    <property type="entry name" value="HAD_sf"/>
</dbReference>
<dbReference type="Pfam" id="PF00403">
    <property type="entry name" value="HMA"/>
    <property type="match status" value="1"/>
</dbReference>
<evidence type="ECO:0000256" key="6">
    <source>
        <dbReference type="ARBA" id="ARBA00022692"/>
    </source>
</evidence>
<comment type="caution">
    <text evidence="20">The sequence shown here is derived from an EMBL/GenBank/DDBJ whole genome shotgun (WGS) entry which is preliminary data.</text>
</comment>
<feature type="transmembrane region" description="Helical" evidence="17">
    <location>
        <begin position="242"/>
        <end position="264"/>
    </location>
</feature>
<dbReference type="CDD" id="cd00371">
    <property type="entry name" value="HMA"/>
    <property type="match status" value="1"/>
</dbReference>
<feature type="domain" description="HMA" evidence="18">
    <location>
        <begin position="89"/>
        <end position="155"/>
    </location>
</feature>
<feature type="transmembrane region" description="Helical" evidence="17">
    <location>
        <begin position="758"/>
        <end position="774"/>
    </location>
</feature>
<keyword evidence="14 17" id="KW-0472">Membrane</keyword>
<dbReference type="GO" id="GO:0005524">
    <property type="term" value="F:ATP binding"/>
    <property type="evidence" value="ECO:0007669"/>
    <property type="project" value="UniProtKB-UniRule"/>
</dbReference>
<keyword evidence="12 17" id="KW-1133">Transmembrane helix</keyword>
<dbReference type="InterPro" id="IPR018303">
    <property type="entry name" value="ATPase_P-typ_P_site"/>
</dbReference>
<feature type="transmembrane region" description="Helical" evidence="17">
    <location>
        <begin position="426"/>
        <end position="443"/>
    </location>
</feature>
<dbReference type="InterPro" id="IPR036163">
    <property type="entry name" value="HMA_dom_sf"/>
</dbReference>
<evidence type="ECO:0000256" key="10">
    <source>
        <dbReference type="ARBA" id="ARBA00022842"/>
    </source>
</evidence>
<accession>A0A5F0KGK1</accession>
<evidence type="ECO:0000256" key="4">
    <source>
        <dbReference type="ARBA" id="ARBA00022475"/>
    </source>
</evidence>
<feature type="transmembrane region" description="Helical" evidence="17">
    <location>
        <begin position="177"/>
        <end position="196"/>
    </location>
</feature>
<feature type="transmembrane region" description="Helical" evidence="17">
    <location>
        <begin position="270"/>
        <end position="288"/>
    </location>
</feature>
<dbReference type="PROSITE" id="PS50846">
    <property type="entry name" value="HMA_2"/>
    <property type="match status" value="1"/>
</dbReference>
<comment type="similarity">
    <text evidence="2 17">Belongs to the cation transport ATPase (P-type) (TC 3.A.3) family. Type IB subfamily.</text>
</comment>
<dbReference type="OrthoDB" id="5593491at2"/>
<dbReference type="Gene3D" id="3.30.70.100">
    <property type="match status" value="1"/>
</dbReference>
<dbReference type="Gene3D" id="3.40.50.1000">
    <property type="entry name" value="HAD superfamily/HAD-like"/>
    <property type="match status" value="1"/>
</dbReference>
<dbReference type="NCBIfam" id="TIGR01525">
    <property type="entry name" value="ATPase-IB_hvy"/>
    <property type="match status" value="1"/>
</dbReference>
<dbReference type="Pfam" id="PF00702">
    <property type="entry name" value="Hydrolase"/>
    <property type="match status" value="1"/>
</dbReference>
<dbReference type="GO" id="GO:0043682">
    <property type="term" value="F:P-type divalent copper transporter activity"/>
    <property type="evidence" value="ECO:0007669"/>
    <property type="project" value="UniProtKB-EC"/>
</dbReference>
<evidence type="ECO:0000259" key="18">
    <source>
        <dbReference type="PROSITE" id="PS50846"/>
    </source>
</evidence>
<sequence>MTGCFHCGEPVPTGSSFTLEIKGIVQPMCCPGCQAVAQTILECGLASYYEHRTAPGSKGELVPAELATLTHYDLAEVQQDFVTEAGTLREIQLTVEGLTCAACAWLIERHLMGFPGLHYVNVNTTTHRARIKWDPDKLSLSDILKGFAKVGYRAYPFQTHQQEALYAREVRSYMFRMALAGLGSMQVMMCAVALYMDLFISVEEEFMIYFKWISLLLSTPIMIYSAQPFYVGAWRSLKQGHLSMDVSVSLALIGAFVASIWATVFNTGEVYYDSITMFVFFLLLGRLLELRARRKASESSSNLARLVPIMATRIDDDGEHEVAAKTLRTGDRVRVLAGATLPADGIILQGQASLNEAMLTGEQLPLFKQAGDPVFAGTINTDAPLEIRVSHAIEESRLAQIMRLQDHALDDKPAIAQLADVLSRHFILVLLLIAAAVWTFWHFHEPERAFWVTLAVLVATCPCALSLATPTALTSATAHLTRSGILLRRGHVLDVLTRANRIVMDKTGTLTTGNISLVSVQPLAELDDARCLAIAQALEAYSEHPIARAFRSQPVADGVLLAASDVTPVIGYGIQGQIEGTSYRVGSARWLDLSDQEHADMASPQEVPGDLVVYLADDHRLLARYTLADTVRADAGALIRAFRQAGLQTTMLTGDGSAQADKLARELGVDELVKGVTPDGKLAYLKTREAAGDISIMVGDGINDAPVLAGAHASFAMAGGTDLAKNSADAILLADDLSRLLAARALALRTRKIIKENFAWSIGYNLLVLPLAASGWLPPYLAAAGMSLSSLIVVTNSMRLNR</sequence>
<dbReference type="SFLD" id="SFLDG00002">
    <property type="entry name" value="C1.7:_P-type_atpase_like"/>
    <property type="match status" value="1"/>
</dbReference>
<dbReference type="InterPro" id="IPR059000">
    <property type="entry name" value="ATPase_P-type_domA"/>
</dbReference>
<dbReference type="InterPro" id="IPR006121">
    <property type="entry name" value="HMA_dom"/>
</dbReference>
<evidence type="ECO:0000256" key="14">
    <source>
        <dbReference type="ARBA" id="ARBA00023136"/>
    </source>
</evidence>
<dbReference type="EC" id="7.2.2.9" evidence="15"/>
<dbReference type="Gene3D" id="3.40.1110.10">
    <property type="entry name" value="Calcium-transporting ATPase, cytoplasmic domain N"/>
    <property type="match status" value="1"/>
</dbReference>
<keyword evidence="21" id="KW-1185">Reference proteome</keyword>
<evidence type="ECO:0000256" key="1">
    <source>
        <dbReference type="ARBA" id="ARBA00004651"/>
    </source>
</evidence>
<organism evidence="20 22">
    <name type="scientific">Aeromonas taiwanensis</name>
    <dbReference type="NCBI Taxonomy" id="633417"/>
    <lineage>
        <taxon>Bacteria</taxon>
        <taxon>Pseudomonadati</taxon>
        <taxon>Pseudomonadota</taxon>
        <taxon>Gammaproteobacteria</taxon>
        <taxon>Aeromonadales</taxon>
        <taxon>Aeromonadaceae</taxon>
        <taxon>Aeromonas</taxon>
    </lineage>
</organism>
<dbReference type="InterPro" id="IPR001757">
    <property type="entry name" value="P_typ_ATPase"/>
</dbReference>
<dbReference type="PRINTS" id="PR00119">
    <property type="entry name" value="CATATPASE"/>
</dbReference>
<dbReference type="Gene3D" id="2.70.150.10">
    <property type="entry name" value="Calcium-transporting ATPase, cytoplasmic transduction domain A"/>
    <property type="match status" value="1"/>
</dbReference>
<dbReference type="GO" id="GO:0005886">
    <property type="term" value="C:plasma membrane"/>
    <property type="evidence" value="ECO:0007669"/>
    <property type="project" value="UniProtKB-SubCell"/>
</dbReference>
<dbReference type="EMBL" id="QORL01000002">
    <property type="protein sequence ID" value="TFF80924.1"/>
    <property type="molecule type" value="Genomic_DNA"/>
</dbReference>
<evidence type="ECO:0000256" key="15">
    <source>
        <dbReference type="ARBA" id="ARBA00038904"/>
    </source>
</evidence>
<dbReference type="Proteomes" id="UP000297914">
    <property type="component" value="Unassembled WGS sequence"/>
</dbReference>
<dbReference type="SUPFAM" id="SSF56784">
    <property type="entry name" value="HAD-like"/>
    <property type="match status" value="1"/>
</dbReference>
<evidence type="ECO:0000256" key="8">
    <source>
        <dbReference type="ARBA" id="ARBA00022741"/>
    </source>
</evidence>
<keyword evidence="13" id="KW-0406">Ion transport</keyword>
<keyword evidence="5" id="KW-0597">Phosphoprotein</keyword>
<evidence type="ECO:0000313" key="21">
    <source>
        <dbReference type="Proteomes" id="UP000297720"/>
    </source>
</evidence>
<keyword evidence="8 17" id="KW-0547">Nucleotide-binding</keyword>
<dbReference type="InterPro" id="IPR023298">
    <property type="entry name" value="ATPase_P-typ_TM_dom_sf"/>
</dbReference>
<evidence type="ECO:0000313" key="22">
    <source>
        <dbReference type="Proteomes" id="UP000297914"/>
    </source>
</evidence>
<dbReference type="PANTHER" id="PTHR43520">
    <property type="entry name" value="ATP7, ISOFORM B"/>
    <property type="match status" value="1"/>
</dbReference>
<dbReference type="SFLD" id="SFLDF00027">
    <property type="entry name" value="p-type_atpase"/>
    <property type="match status" value="1"/>
</dbReference>
<dbReference type="FunFam" id="2.70.150.10:FF:000002">
    <property type="entry name" value="Copper-transporting ATPase 1, putative"/>
    <property type="match status" value="1"/>
</dbReference>
<evidence type="ECO:0000256" key="3">
    <source>
        <dbReference type="ARBA" id="ARBA00022448"/>
    </source>
</evidence>
<evidence type="ECO:0000256" key="12">
    <source>
        <dbReference type="ARBA" id="ARBA00022989"/>
    </source>
</evidence>
<dbReference type="PANTHER" id="PTHR43520:SF5">
    <property type="entry name" value="CATION-TRANSPORTING P-TYPE ATPASE-RELATED"/>
    <property type="match status" value="1"/>
</dbReference>
<dbReference type="SUPFAM" id="SSF81653">
    <property type="entry name" value="Calcium ATPase, transduction domain A"/>
    <property type="match status" value="1"/>
</dbReference>
<evidence type="ECO:0000256" key="11">
    <source>
        <dbReference type="ARBA" id="ARBA00022967"/>
    </source>
</evidence>
<evidence type="ECO:0000256" key="7">
    <source>
        <dbReference type="ARBA" id="ARBA00022723"/>
    </source>
</evidence>
<dbReference type="SUPFAM" id="SSF55008">
    <property type="entry name" value="HMA, heavy metal-associated domain"/>
    <property type="match status" value="1"/>
</dbReference>
<keyword evidence="9 17" id="KW-0067">ATP-binding</keyword>
<dbReference type="InterPro" id="IPR027256">
    <property type="entry name" value="P-typ_ATPase_IB"/>
</dbReference>
<dbReference type="PROSITE" id="PS00154">
    <property type="entry name" value="ATPASE_E1_E2"/>
    <property type="match status" value="1"/>
</dbReference>
<dbReference type="RefSeq" id="WP_134694397.1">
    <property type="nucleotide sequence ID" value="NZ_QORJ01000002.1"/>
</dbReference>
<keyword evidence="11" id="KW-1278">Translocase</keyword>
<proteinExistence type="inferred from homology"/>
<dbReference type="SUPFAM" id="SSF81665">
    <property type="entry name" value="Calcium ATPase, transmembrane domain M"/>
    <property type="match status" value="1"/>
</dbReference>
<keyword evidence="3" id="KW-0813">Transport</keyword>
<dbReference type="Proteomes" id="UP000297720">
    <property type="component" value="Unassembled WGS sequence"/>
</dbReference>
<feature type="transmembrane region" description="Helical" evidence="17">
    <location>
        <begin position="208"/>
        <end position="230"/>
    </location>
</feature>
<dbReference type="InterPro" id="IPR036412">
    <property type="entry name" value="HAD-like_sf"/>
</dbReference>
<keyword evidence="4 17" id="KW-1003">Cell membrane</keyword>
<dbReference type="FunFam" id="3.30.70.100:FF:000005">
    <property type="entry name" value="Copper-exporting P-type ATPase A"/>
    <property type="match status" value="1"/>
</dbReference>
<evidence type="ECO:0000313" key="20">
    <source>
        <dbReference type="EMBL" id="TFF83449.1"/>
    </source>
</evidence>
<evidence type="ECO:0000256" key="5">
    <source>
        <dbReference type="ARBA" id="ARBA00022553"/>
    </source>
</evidence>
<dbReference type="InterPro" id="IPR021993">
    <property type="entry name" value="ATPase-cat-bd"/>
</dbReference>
<name>A0A5F0KGK1_9GAMM</name>
<keyword evidence="10" id="KW-0460">Magnesium</keyword>
<dbReference type="EMBL" id="QORK01000002">
    <property type="protein sequence ID" value="TFF83449.1"/>
    <property type="molecule type" value="Genomic_DNA"/>
</dbReference>
<comment type="subcellular location">
    <subcellularLocation>
        <location evidence="1">Cell membrane</location>
        <topology evidence="1">Multi-pass membrane protein</topology>
    </subcellularLocation>
</comment>
<keyword evidence="7 17" id="KW-0479">Metal-binding</keyword>
<dbReference type="SFLD" id="SFLDS00003">
    <property type="entry name" value="Haloacid_Dehalogenase"/>
    <property type="match status" value="1"/>
</dbReference>
<dbReference type="InterPro" id="IPR023299">
    <property type="entry name" value="ATPase_P-typ_cyto_dom_N"/>
</dbReference>
<evidence type="ECO:0000256" key="17">
    <source>
        <dbReference type="RuleBase" id="RU362081"/>
    </source>
</evidence>
<keyword evidence="6 17" id="KW-0812">Transmembrane</keyword>
<evidence type="ECO:0000313" key="19">
    <source>
        <dbReference type="EMBL" id="TFF80924.1"/>
    </source>
</evidence>
<dbReference type="InterPro" id="IPR044492">
    <property type="entry name" value="P_typ_ATPase_HD_dom"/>
</dbReference>
<protein>
    <recommendedName>
        <fullName evidence="15">P-type Cu(2+) transporter</fullName>
        <ecNumber evidence="15">7.2.2.9</ecNumber>
    </recommendedName>
</protein>
<dbReference type="CDD" id="cd02079">
    <property type="entry name" value="P-type_ATPase_HM"/>
    <property type="match status" value="1"/>
</dbReference>
<dbReference type="Pfam" id="PF00122">
    <property type="entry name" value="E1-E2_ATPase"/>
    <property type="match status" value="1"/>
</dbReference>
<dbReference type="AlphaFoldDB" id="A0A5F0KGK1"/>
<feature type="transmembrane region" description="Helical" evidence="17">
    <location>
        <begin position="449"/>
        <end position="473"/>
    </location>
</feature>
<dbReference type="Pfam" id="PF12156">
    <property type="entry name" value="ATPase-cat_bd"/>
    <property type="match status" value="1"/>
</dbReference>
<reference evidence="20 22" key="1">
    <citation type="submission" date="2018-06" db="EMBL/GenBank/DDBJ databases">
        <title>Occurrence of a novel blaKPC-2- and qnrS2- harbouring IncP6 plasmid from Aeromonas taiwanensis isolates recovered from the river sediments.</title>
        <authorList>
            <person name="Zheng B."/>
            <person name="Yu X."/>
            <person name="Xiao Y."/>
        </authorList>
    </citation>
    <scope>NUCLEOTIDE SEQUENCE [LARGE SCALE GENOMIC DNA]</scope>
    <source>
        <strain evidence="19 21">1713</strain>
        <strain evidence="20 22">198</strain>
    </source>
</reference>
<dbReference type="InterPro" id="IPR008250">
    <property type="entry name" value="ATPase_P-typ_transduc_dom_A_sf"/>
</dbReference>
<gene>
    <name evidence="19" type="ORF">DRM93_01390</name>
    <name evidence="20" type="ORF">DRM94_01390</name>
</gene>
<dbReference type="GO" id="GO:0055070">
    <property type="term" value="P:copper ion homeostasis"/>
    <property type="evidence" value="ECO:0007669"/>
    <property type="project" value="TreeGrafter"/>
</dbReference>
<comment type="catalytic activity">
    <reaction evidence="16">
        <text>Cu(2+)(in) + ATP + H2O = Cu(2+)(out) + ADP + phosphate + H(+)</text>
        <dbReference type="Rhea" id="RHEA:10376"/>
        <dbReference type="ChEBI" id="CHEBI:15377"/>
        <dbReference type="ChEBI" id="CHEBI:15378"/>
        <dbReference type="ChEBI" id="CHEBI:29036"/>
        <dbReference type="ChEBI" id="CHEBI:30616"/>
        <dbReference type="ChEBI" id="CHEBI:43474"/>
        <dbReference type="ChEBI" id="CHEBI:456216"/>
        <dbReference type="EC" id="7.2.2.9"/>
    </reaction>
</comment>
<evidence type="ECO:0000256" key="2">
    <source>
        <dbReference type="ARBA" id="ARBA00006024"/>
    </source>
</evidence>
<dbReference type="GO" id="GO:0005507">
    <property type="term" value="F:copper ion binding"/>
    <property type="evidence" value="ECO:0007669"/>
    <property type="project" value="TreeGrafter"/>
</dbReference>
<dbReference type="GO" id="GO:0016887">
    <property type="term" value="F:ATP hydrolysis activity"/>
    <property type="evidence" value="ECO:0007669"/>
    <property type="project" value="InterPro"/>
</dbReference>
<dbReference type="NCBIfam" id="TIGR01494">
    <property type="entry name" value="ATPase_P-type"/>
    <property type="match status" value="1"/>
</dbReference>
<evidence type="ECO:0000256" key="13">
    <source>
        <dbReference type="ARBA" id="ARBA00023065"/>
    </source>
</evidence>
<dbReference type="NCBIfam" id="TIGR01511">
    <property type="entry name" value="ATPase-IB1_Cu"/>
    <property type="match status" value="1"/>
</dbReference>